<keyword evidence="9" id="KW-0934">Plastid</keyword>
<evidence type="ECO:0000256" key="2">
    <source>
        <dbReference type="ARBA" id="ARBA00022692"/>
    </source>
</evidence>
<accession>A0A1C9CC72</accession>
<feature type="transmembrane region" description="Helical" evidence="7">
    <location>
        <begin position="74"/>
        <end position="93"/>
    </location>
</feature>
<feature type="transmembrane region" description="Helical" evidence="7">
    <location>
        <begin position="163"/>
        <end position="185"/>
    </location>
</feature>
<feature type="transmembrane region" description="Helical" evidence="7">
    <location>
        <begin position="123"/>
        <end position="143"/>
    </location>
</feature>
<reference evidence="9" key="1">
    <citation type="journal article" date="2016" name="BMC Biol.">
        <title>Parallel evolution of highly conserved plastid genome architecture in red seaweeds and seed plants.</title>
        <authorList>
            <person name="Lee J."/>
            <person name="Cho C.H."/>
            <person name="Park S.I."/>
            <person name="Choi J.W."/>
            <person name="Song H.S."/>
            <person name="West J.A."/>
            <person name="Bhattacharya D."/>
            <person name="Yoon H.S."/>
        </authorList>
    </citation>
    <scope>NUCLEOTIDE SEQUENCE</scope>
</reference>
<evidence type="ECO:0000256" key="3">
    <source>
        <dbReference type="ARBA" id="ARBA00022748"/>
    </source>
</evidence>
<gene>
    <name evidence="6 9" type="primary">ccs1</name>
    <name evidence="6" type="synonym">ccsB</name>
    <name evidence="9" type="ORF">Aspa_109</name>
</gene>
<comment type="subcellular location">
    <subcellularLocation>
        <location evidence="6">Cellular thylakoid membrane</location>
        <topology evidence="6">Multi-pass membrane protein</topology>
    </subcellularLocation>
    <subcellularLocation>
        <location evidence="1">Membrane</location>
        <topology evidence="1">Multi-pass membrane protein</topology>
    </subcellularLocation>
</comment>
<evidence type="ECO:0000256" key="7">
    <source>
        <dbReference type="SAM" id="Phobius"/>
    </source>
</evidence>
<feature type="transmembrane region" description="Helical" evidence="7">
    <location>
        <begin position="368"/>
        <end position="388"/>
    </location>
</feature>
<protein>
    <recommendedName>
        <fullName evidence="6">Cytochrome c biogenesis protein CcsB</fullName>
    </recommendedName>
</protein>
<evidence type="ECO:0000256" key="6">
    <source>
        <dbReference type="HAMAP-Rule" id="MF_01392"/>
    </source>
</evidence>
<feature type="transmembrane region" description="Helical" evidence="7">
    <location>
        <begin position="12"/>
        <end position="35"/>
    </location>
</feature>
<name>A0A1C9CC72_9FLOR</name>
<evidence type="ECO:0000256" key="5">
    <source>
        <dbReference type="ARBA" id="ARBA00023136"/>
    </source>
</evidence>
<dbReference type="InterPro" id="IPR007816">
    <property type="entry name" value="ResB-like_domain"/>
</dbReference>
<organism evidence="9">
    <name type="scientific">Asparagopsis taxiformis</name>
    <dbReference type="NCBI Taxonomy" id="260499"/>
    <lineage>
        <taxon>Eukaryota</taxon>
        <taxon>Rhodophyta</taxon>
        <taxon>Florideophyceae</taxon>
        <taxon>Rhodymeniophycidae</taxon>
        <taxon>Bonnemaisoniales</taxon>
        <taxon>Bonnemaisoniaceae</taxon>
        <taxon>Asparagopsis</taxon>
    </lineage>
</organism>
<keyword evidence="3 6" id="KW-0201">Cytochrome c-type biogenesis</keyword>
<keyword evidence="2 6" id="KW-0812">Transmembrane</keyword>
<comment type="similarity">
    <text evidence="6">Belongs to the Ccs1/CcsB family.</text>
</comment>
<evidence type="ECO:0000313" key="9">
    <source>
        <dbReference type="EMBL" id="AOM65988.1"/>
    </source>
</evidence>
<feature type="domain" description="ResB-like" evidence="8">
    <location>
        <begin position="16"/>
        <end position="294"/>
    </location>
</feature>
<dbReference type="GeneID" id="29070489"/>
<dbReference type="PANTHER" id="PTHR31566:SF0">
    <property type="entry name" value="CYTOCHROME C BIOGENESIS PROTEIN CCS1, CHLOROPLASTIC"/>
    <property type="match status" value="1"/>
</dbReference>
<dbReference type="EMBL" id="KX284717">
    <property type="protein sequence ID" value="AOM65988.1"/>
    <property type="molecule type" value="Genomic_DNA"/>
</dbReference>
<keyword evidence="5 6" id="KW-0472">Membrane</keyword>
<keyword evidence="6" id="KW-0793">Thylakoid</keyword>
<dbReference type="PANTHER" id="PTHR31566">
    <property type="entry name" value="CYTOCHROME C BIOGENESIS PROTEIN CCS1, CHLOROPLASTIC"/>
    <property type="match status" value="1"/>
</dbReference>
<evidence type="ECO:0000256" key="4">
    <source>
        <dbReference type="ARBA" id="ARBA00022989"/>
    </source>
</evidence>
<comment type="function">
    <text evidence="6">Required during biogenesis of c-type cytochromes (cytochrome c6 and cytochrome f) at the step of heme attachment.</text>
</comment>
<dbReference type="AlphaFoldDB" id="A0A1C9CC72"/>
<dbReference type="GO" id="GO:0042651">
    <property type="term" value="C:thylakoid membrane"/>
    <property type="evidence" value="ECO:0007669"/>
    <property type="project" value="UniProtKB-UniRule"/>
</dbReference>
<feature type="domain" description="ResB-like" evidence="8">
    <location>
        <begin position="354"/>
        <end position="417"/>
    </location>
</feature>
<evidence type="ECO:0000256" key="1">
    <source>
        <dbReference type="ARBA" id="ARBA00004141"/>
    </source>
</evidence>
<dbReference type="GO" id="GO:0017004">
    <property type="term" value="P:cytochrome complex assembly"/>
    <property type="evidence" value="ECO:0007669"/>
    <property type="project" value="UniProtKB-UniRule"/>
</dbReference>
<dbReference type="InterPro" id="IPR023494">
    <property type="entry name" value="Cyt_c_bgen_Ccs1/CcsB/ResB"/>
</dbReference>
<comment type="subunit">
    <text evidence="6">May interact with CcsA.</text>
</comment>
<evidence type="ECO:0000259" key="8">
    <source>
        <dbReference type="Pfam" id="PF05140"/>
    </source>
</evidence>
<sequence>MKNLTWNILKKLGNLNFSIFILLLIASISVFGTIIPQDQNLSYYQFNYPVHHSLFNLNWQIIINYNLNHVYTTWWFILLLVIFFTSLIVCTFSRQLPGLKKARKWKFFQQTQSLRRYKNYRILNVKLLSNILYVLNAREYYVFHKKSSIYAYKGLMGRVAPVFVHISIILTLIGSMVGLFGGFMVQEMVPNGEVFHIQNIIKSGFISRLPNLVGKVNYFEIDYNIDNSVKQFFSSISLLDNQGHPLINKVISVNQPLKYKGITLYQTDWQINSLRLRISTDMYIQKKLDKIKIGDTYIWVCDISVSPNMKIFLVVSSLKDKILIYDFNGRLLNALNLNEDIQIGDSFLTVKEIMVSTGLQIKTDPGLYIVYSGFLMLMVSISVSYISYSQIWLNGHGDSIELGGVTNRAELTFEEDIIALQRQYSKYN</sequence>
<dbReference type="Pfam" id="PF05140">
    <property type="entry name" value="ResB"/>
    <property type="match status" value="2"/>
</dbReference>
<proteinExistence type="inferred from homology"/>
<dbReference type="HAMAP" id="MF_01392">
    <property type="entry name" value="CytC_Ccs1"/>
    <property type="match status" value="1"/>
</dbReference>
<geneLocation type="plastid" evidence="9"/>
<dbReference type="RefSeq" id="YP_009294505.1">
    <property type="nucleotide sequence ID" value="NC_031148.1"/>
</dbReference>
<keyword evidence="4 6" id="KW-1133">Transmembrane helix</keyword>